<sequence>MAIKTNLTRWQLKLRRMKRAKAGWMNEDRHYLPCSQHAHPRWHGRLSHRVPEIAEPDQCAPASLSARYVHSRERRTSNENGM</sequence>
<evidence type="ECO:0000313" key="2">
    <source>
        <dbReference type="Proteomes" id="UP000274822"/>
    </source>
</evidence>
<comment type="caution">
    <text evidence="1">The sequence shown here is derived from an EMBL/GenBank/DDBJ whole genome shotgun (WGS) entry which is preliminary data.</text>
</comment>
<dbReference type="AlphaFoldDB" id="A0A433PIA8"/>
<gene>
    <name evidence="1" type="ORF">BC938DRAFT_476314</name>
</gene>
<evidence type="ECO:0000313" key="1">
    <source>
        <dbReference type="EMBL" id="RUS17229.1"/>
    </source>
</evidence>
<organism evidence="1 2">
    <name type="scientific">Jimgerdemannia flammicorona</name>
    <dbReference type="NCBI Taxonomy" id="994334"/>
    <lineage>
        <taxon>Eukaryota</taxon>
        <taxon>Fungi</taxon>
        <taxon>Fungi incertae sedis</taxon>
        <taxon>Mucoromycota</taxon>
        <taxon>Mucoromycotina</taxon>
        <taxon>Endogonomycetes</taxon>
        <taxon>Endogonales</taxon>
        <taxon>Endogonaceae</taxon>
        <taxon>Jimgerdemannia</taxon>
    </lineage>
</organism>
<protein>
    <submittedName>
        <fullName evidence="1">Uncharacterized protein</fullName>
    </submittedName>
</protein>
<dbReference type="EMBL" id="RBNJ01023298">
    <property type="protein sequence ID" value="RUS17229.1"/>
    <property type="molecule type" value="Genomic_DNA"/>
</dbReference>
<proteinExistence type="predicted"/>
<name>A0A433PIA8_9FUNG</name>
<keyword evidence="2" id="KW-1185">Reference proteome</keyword>
<accession>A0A433PIA8</accession>
<dbReference type="Proteomes" id="UP000274822">
    <property type="component" value="Unassembled WGS sequence"/>
</dbReference>
<reference evidence="1 2" key="1">
    <citation type="journal article" date="2018" name="New Phytol.">
        <title>Phylogenomics of Endogonaceae and evolution of mycorrhizas within Mucoromycota.</title>
        <authorList>
            <person name="Chang Y."/>
            <person name="Desiro A."/>
            <person name="Na H."/>
            <person name="Sandor L."/>
            <person name="Lipzen A."/>
            <person name="Clum A."/>
            <person name="Barry K."/>
            <person name="Grigoriev I.V."/>
            <person name="Martin F.M."/>
            <person name="Stajich J.E."/>
            <person name="Smith M.E."/>
            <person name="Bonito G."/>
            <person name="Spatafora J.W."/>
        </authorList>
    </citation>
    <scope>NUCLEOTIDE SEQUENCE [LARGE SCALE GENOMIC DNA]</scope>
    <source>
        <strain evidence="1 2">AD002</strain>
    </source>
</reference>